<evidence type="ECO:0000313" key="1">
    <source>
        <dbReference type="EMBL" id="TWT62873.1"/>
    </source>
</evidence>
<evidence type="ECO:0000313" key="2">
    <source>
        <dbReference type="Proteomes" id="UP000316095"/>
    </source>
</evidence>
<gene>
    <name evidence="1" type="ORF">Pan54_36190</name>
</gene>
<organism evidence="1 2">
    <name type="scientific">Rubinisphaera italica</name>
    <dbReference type="NCBI Taxonomy" id="2527969"/>
    <lineage>
        <taxon>Bacteria</taxon>
        <taxon>Pseudomonadati</taxon>
        <taxon>Planctomycetota</taxon>
        <taxon>Planctomycetia</taxon>
        <taxon>Planctomycetales</taxon>
        <taxon>Planctomycetaceae</taxon>
        <taxon>Rubinisphaera</taxon>
    </lineage>
</organism>
<reference evidence="1 2" key="1">
    <citation type="submission" date="2019-02" db="EMBL/GenBank/DDBJ databases">
        <title>Deep-cultivation of Planctomycetes and their phenomic and genomic characterization uncovers novel biology.</title>
        <authorList>
            <person name="Wiegand S."/>
            <person name="Jogler M."/>
            <person name="Boedeker C."/>
            <person name="Pinto D."/>
            <person name="Vollmers J."/>
            <person name="Rivas-Marin E."/>
            <person name="Kohn T."/>
            <person name="Peeters S.H."/>
            <person name="Heuer A."/>
            <person name="Rast P."/>
            <person name="Oberbeckmann S."/>
            <person name="Bunk B."/>
            <person name="Jeske O."/>
            <person name="Meyerdierks A."/>
            <person name="Storesund J.E."/>
            <person name="Kallscheuer N."/>
            <person name="Luecker S."/>
            <person name="Lage O.M."/>
            <person name="Pohl T."/>
            <person name="Merkel B.J."/>
            <person name="Hornburger P."/>
            <person name="Mueller R.-W."/>
            <person name="Bruemmer F."/>
            <person name="Labrenz M."/>
            <person name="Spormann A.M."/>
            <person name="Op Den Camp H."/>
            <person name="Overmann J."/>
            <person name="Amann R."/>
            <person name="Jetten M.S.M."/>
            <person name="Mascher T."/>
            <person name="Medema M.H."/>
            <person name="Devos D.P."/>
            <person name="Kaster A.-K."/>
            <person name="Ovreas L."/>
            <person name="Rohde M."/>
            <person name="Galperin M.Y."/>
            <person name="Jogler C."/>
        </authorList>
    </citation>
    <scope>NUCLEOTIDE SEQUENCE [LARGE SCALE GENOMIC DNA]</scope>
    <source>
        <strain evidence="1 2">Pan54</strain>
    </source>
</reference>
<dbReference type="EMBL" id="SJPG01000001">
    <property type="protein sequence ID" value="TWT62873.1"/>
    <property type="molecule type" value="Genomic_DNA"/>
</dbReference>
<dbReference type="Proteomes" id="UP000316095">
    <property type="component" value="Unassembled WGS sequence"/>
</dbReference>
<dbReference type="AlphaFoldDB" id="A0A5C5XKG9"/>
<comment type="caution">
    <text evidence="1">The sequence shown here is derived from an EMBL/GenBank/DDBJ whole genome shotgun (WGS) entry which is preliminary data.</text>
</comment>
<sequence length="293" mass="33774">MYSSPSFSKVQSRQYPKKGECPECKEEVHKNAKTCPHCGRHFGWSSYIRKTVELLTVLSVIFACLQYIVSERQRRNELCSNLKVSLADYMVLSKKINQGYEQQVDLQLMNQGGLPLIVQTVRLWHDFKLEKSDMHPWSFSWNAREGQNFQKIRVDGHDVAMISLPLSETSNAGYSHGDFIRAVNDYAEKHVNSLLVNNTSPSWYVSAMKIGLRSDEKDHPLDDGEIRLRVNPFGVLNGELRLSATVYLRGILYIEWWDEKFKTQNSNEDVIVQLEFRSEPLAVPEGPIFKKFP</sequence>
<protein>
    <submittedName>
        <fullName evidence="1">Uncharacterized protein</fullName>
    </submittedName>
</protein>
<accession>A0A5C5XKG9</accession>
<keyword evidence="2" id="KW-1185">Reference proteome</keyword>
<name>A0A5C5XKG9_9PLAN</name>
<proteinExistence type="predicted"/>